<dbReference type="SUPFAM" id="SSF53474">
    <property type="entry name" value="alpha/beta-Hydrolases"/>
    <property type="match status" value="1"/>
</dbReference>
<sequence>MQMPKKKERLEIALRSERICYRNLDVYRVSRPFIRSLCRVCNLDLGPLPSVISNMSPQPTFVLVPGALHTPAHLQLLADSLEAKGYPTQIFSLPSVGALATTAPPNIDAVKLRENLNDLVKNEQKEVILFCHSYGGIPASQSVKGLERSARAKAGEKGGIVKVIFQSAFLPLEGENVVDILTRSEVPPGDQWLEPDPASGTLKANSNTAAVLYHDLPDDQAQKWISKLEPMYGHAVPGPAAVNVCWDVDVAKVAILCKKDRAILFEGQQRMLKRAQGVKNDGWEIYELDCGHCPIVSHVGELTEILIKGA</sequence>
<keyword evidence="3" id="KW-1185">Reference proteome</keyword>
<dbReference type="Proteomes" id="UP001215598">
    <property type="component" value="Unassembled WGS sequence"/>
</dbReference>
<evidence type="ECO:0000259" key="1">
    <source>
        <dbReference type="Pfam" id="PF12697"/>
    </source>
</evidence>
<proteinExistence type="predicted"/>
<dbReference type="InterPro" id="IPR052897">
    <property type="entry name" value="Sec-Metab_Biosynth_Hydrolase"/>
</dbReference>
<gene>
    <name evidence="2" type="ORF">B0H16DRAFT_1537935</name>
</gene>
<dbReference type="InterPro" id="IPR000073">
    <property type="entry name" value="AB_hydrolase_1"/>
</dbReference>
<dbReference type="PANTHER" id="PTHR37017:SF11">
    <property type="entry name" value="ESTERASE_LIPASE_THIOESTERASE DOMAIN-CONTAINING PROTEIN"/>
    <property type="match status" value="1"/>
</dbReference>
<dbReference type="Gene3D" id="3.40.50.1820">
    <property type="entry name" value="alpha/beta hydrolase"/>
    <property type="match status" value="1"/>
</dbReference>
<dbReference type="Pfam" id="PF12697">
    <property type="entry name" value="Abhydrolase_6"/>
    <property type="match status" value="1"/>
</dbReference>
<comment type="caution">
    <text evidence="2">The sequence shown here is derived from an EMBL/GenBank/DDBJ whole genome shotgun (WGS) entry which is preliminary data.</text>
</comment>
<name>A0AAD7J678_9AGAR</name>
<evidence type="ECO:0000313" key="3">
    <source>
        <dbReference type="Proteomes" id="UP001215598"/>
    </source>
</evidence>
<protein>
    <recommendedName>
        <fullName evidence="1">AB hydrolase-1 domain-containing protein</fullName>
    </recommendedName>
</protein>
<accession>A0AAD7J678</accession>
<dbReference type="PANTHER" id="PTHR37017">
    <property type="entry name" value="AB HYDROLASE-1 DOMAIN-CONTAINING PROTEIN-RELATED"/>
    <property type="match status" value="1"/>
</dbReference>
<feature type="domain" description="AB hydrolase-1" evidence="1">
    <location>
        <begin position="61"/>
        <end position="298"/>
    </location>
</feature>
<organism evidence="2 3">
    <name type="scientific">Mycena metata</name>
    <dbReference type="NCBI Taxonomy" id="1033252"/>
    <lineage>
        <taxon>Eukaryota</taxon>
        <taxon>Fungi</taxon>
        <taxon>Dikarya</taxon>
        <taxon>Basidiomycota</taxon>
        <taxon>Agaricomycotina</taxon>
        <taxon>Agaricomycetes</taxon>
        <taxon>Agaricomycetidae</taxon>
        <taxon>Agaricales</taxon>
        <taxon>Marasmiineae</taxon>
        <taxon>Mycenaceae</taxon>
        <taxon>Mycena</taxon>
    </lineage>
</organism>
<evidence type="ECO:0000313" key="2">
    <source>
        <dbReference type="EMBL" id="KAJ7757073.1"/>
    </source>
</evidence>
<dbReference type="AlphaFoldDB" id="A0AAD7J678"/>
<reference evidence="2" key="1">
    <citation type="submission" date="2023-03" db="EMBL/GenBank/DDBJ databases">
        <title>Massive genome expansion in bonnet fungi (Mycena s.s.) driven by repeated elements and novel gene families across ecological guilds.</title>
        <authorList>
            <consortium name="Lawrence Berkeley National Laboratory"/>
            <person name="Harder C.B."/>
            <person name="Miyauchi S."/>
            <person name="Viragh M."/>
            <person name="Kuo A."/>
            <person name="Thoen E."/>
            <person name="Andreopoulos B."/>
            <person name="Lu D."/>
            <person name="Skrede I."/>
            <person name="Drula E."/>
            <person name="Henrissat B."/>
            <person name="Morin E."/>
            <person name="Kohler A."/>
            <person name="Barry K."/>
            <person name="LaButti K."/>
            <person name="Morin E."/>
            <person name="Salamov A."/>
            <person name="Lipzen A."/>
            <person name="Mereny Z."/>
            <person name="Hegedus B."/>
            <person name="Baldrian P."/>
            <person name="Stursova M."/>
            <person name="Weitz H."/>
            <person name="Taylor A."/>
            <person name="Grigoriev I.V."/>
            <person name="Nagy L.G."/>
            <person name="Martin F."/>
            <person name="Kauserud H."/>
        </authorList>
    </citation>
    <scope>NUCLEOTIDE SEQUENCE</scope>
    <source>
        <strain evidence="2">CBHHK182m</strain>
    </source>
</reference>
<dbReference type="InterPro" id="IPR029058">
    <property type="entry name" value="AB_hydrolase_fold"/>
</dbReference>
<dbReference type="EMBL" id="JARKIB010000045">
    <property type="protein sequence ID" value="KAJ7757073.1"/>
    <property type="molecule type" value="Genomic_DNA"/>
</dbReference>